<proteinExistence type="predicted"/>
<name>A0A518I475_9BACT</name>
<evidence type="ECO:0000256" key="1">
    <source>
        <dbReference type="SAM" id="MobiDB-lite"/>
    </source>
</evidence>
<keyword evidence="2" id="KW-0472">Membrane</keyword>
<gene>
    <name evidence="3" type="ORF">Enr13x_78110</name>
</gene>
<protein>
    <submittedName>
        <fullName evidence="3">Uncharacterized protein</fullName>
    </submittedName>
</protein>
<keyword evidence="2" id="KW-0812">Transmembrane</keyword>
<feature type="transmembrane region" description="Helical" evidence="2">
    <location>
        <begin position="6"/>
        <end position="25"/>
    </location>
</feature>
<dbReference type="KEGG" id="snep:Enr13x_78110"/>
<keyword evidence="4" id="KW-1185">Reference proteome</keyword>
<sequence>MFWTLIAMIFIVSFVLVVMSIRVAIIDERLDMREVKLMRNLSRYASRASFSPDNPGRRPRNFSKSGSLKFPTVPGMGSFTAS</sequence>
<accession>A0A518I475</accession>
<evidence type="ECO:0000313" key="3">
    <source>
        <dbReference type="EMBL" id="QDV47899.1"/>
    </source>
</evidence>
<keyword evidence="2" id="KW-1133">Transmembrane helix</keyword>
<organism evidence="3 4">
    <name type="scientific">Stieleria neptunia</name>
    <dbReference type="NCBI Taxonomy" id="2527979"/>
    <lineage>
        <taxon>Bacteria</taxon>
        <taxon>Pseudomonadati</taxon>
        <taxon>Planctomycetota</taxon>
        <taxon>Planctomycetia</taxon>
        <taxon>Pirellulales</taxon>
        <taxon>Pirellulaceae</taxon>
        <taxon>Stieleria</taxon>
    </lineage>
</organism>
<feature type="region of interest" description="Disordered" evidence="1">
    <location>
        <begin position="47"/>
        <end position="82"/>
    </location>
</feature>
<dbReference type="Proteomes" id="UP000319004">
    <property type="component" value="Chromosome"/>
</dbReference>
<dbReference type="EMBL" id="CP037423">
    <property type="protein sequence ID" value="QDV47899.1"/>
    <property type="molecule type" value="Genomic_DNA"/>
</dbReference>
<reference evidence="3 4" key="1">
    <citation type="submission" date="2019-03" db="EMBL/GenBank/DDBJ databases">
        <title>Deep-cultivation of Planctomycetes and their phenomic and genomic characterization uncovers novel biology.</title>
        <authorList>
            <person name="Wiegand S."/>
            <person name="Jogler M."/>
            <person name="Boedeker C."/>
            <person name="Pinto D."/>
            <person name="Vollmers J."/>
            <person name="Rivas-Marin E."/>
            <person name="Kohn T."/>
            <person name="Peeters S.H."/>
            <person name="Heuer A."/>
            <person name="Rast P."/>
            <person name="Oberbeckmann S."/>
            <person name="Bunk B."/>
            <person name="Jeske O."/>
            <person name="Meyerdierks A."/>
            <person name="Storesund J.E."/>
            <person name="Kallscheuer N."/>
            <person name="Luecker S."/>
            <person name="Lage O.M."/>
            <person name="Pohl T."/>
            <person name="Merkel B.J."/>
            <person name="Hornburger P."/>
            <person name="Mueller R.-W."/>
            <person name="Bruemmer F."/>
            <person name="Labrenz M."/>
            <person name="Spormann A.M."/>
            <person name="Op den Camp H."/>
            <person name="Overmann J."/>
            <person name="Amann R."/>
            <person name="Jetten M.S.M."/>
            <person name="Mascher T."/>
            <person name="Medema M.H."/>
            <person name="Devos D.P."/>
            <person name="Kaster A.-K."/>
            <person name="Ovreas L."/>
            <person name="Rohde M."/>
            <person name="Galperin M.Y."/>
            <person name="Jogler C."/>
        </authorList>
    </citation>
    <scope>NUCLEOTIDE SEQUENCE [LARGE SCALE GENOMIC DNA]</scope>
    <source>
        <strain evidence="3 4">Enr13</strain>
    </source>
</reference>
<dbReference type="AlphaFoldDB" id="A0A518I475"/>
<evidence type="ECO:0000313" key="4">
    <source>
        <dbReference type="Proteomes" id="UP000319004"/>
    </source>
</evidence>
<evidence type="ECO:0000256" key="2">
    <source>
        <dbReference type="SAM" id="Phobius"/>
    </source>
</evidence>